<keyword evidence="1" id="KW-0732">Signal</keyword>
<evidence type="ECO:0000313" key="2">
    <source>
        <dbReference type="EMBL" id="NHZ63051.1"/>
    </source>
</evidence>
<feature type="signal peptide" evidence="1">
    <location>
        <begin position="1"/>
        <end position="20"/>
    </location>
</feature>
<sequence>MKLLRHLLLVAAIAPAIVHAAPKAKPAPKSVTSFFPQLELGRFLADNFDLASVRSSLAARRTPELRTFADFGMLPTNSGDDVVTFDGERWLYQLRVVRRADINNDGIEDLEVCFTDRAKGATYDSSQSLLVSRYSDETYAVALRYDSDACGPAAKRDKAGATLTVPSGKPSSQ</sequence>
<feature type="chain" id="PRO_5047071907" evidence="1">
    <location>
        <begin position="21"/>
        <end position="173"/>
    </location>
</feature>
<keyword evidence="3" id="KW-1185">Reference proteome</keyword>
<evidence type="ECO:0000313" key="3">
    <source>
        <dbReference type="Proteomes" id="UP000610594"/>
    </source>
</evidence>
<gene>
    <name evidence="2" type="ORF">F1735_12155</name>
</gene>
<evidence type="ECO:0000256" key="1">
    <source>
        <dbReference type="SAM" id="SignalP"/>
    </source>
</evidence>
<organism evidence="2 3">
    <name type="scientific">Massilia genomosp. 1</name>
    <dbReference type="NCBI Taxonomy" id="2609280"/>
    <lineage>
        <taxon>Bacteria</taxon>
        <taxon>Pseudomonadati</taxon>
        <taxon>Pseudomonadota</taxon>
        <taxon>Betaproteobacteria</taxon>
        <taxon>Burkholderiales</taxon>
        <taxon>Oxalobacteraceae</taxon>
        <taxon>Telluria group</taxon>
        <taxon>Massilia</taxon>
    </lineage>
</organism>
<name>A0ABX0MRR4_9BURK</name>
<protein>
    <submittedName>
        <fullName evidence="2">Uncharacterized protein</fullName>
    </submittedName>
</protein>
<comment type="caution">
    <text evidence="2">The sequence shown here is derived from an EMBL/GenBank/DDBJ whole genome shotgun (WGS) entry which is preliminary data.</text>
</comment>
<dbReference type="Proteomes" id="UP000610594">
    <property type="component" value="Unassembled WGS sequence"/>
</dbReference>
<dbReference type="EMBL" id="WHJF01000026">
    <property type="protein sequence ID" value="NHZ63051.1"/>
    <property type="molecule type" value="Genomic_DNA"/>
</dbReference>
<proteinExistence type="predicted"/>
<reference evidence="2 3" key="1">
    <citation type="submission" date="2019-10" db="EMBL/GenBank/DDBJ databases">
        <title>Taxonomy of Antarctic Massilia spp.: description of Massilia rubra sp. nov., Massilia aquatica sp. nov., Massilia mucilaginosa sp. nov., Massilia frigida sp. nov. isolated from streams, lakes and regoliths.</title>
        <authorList>
            <person name="Holochova P."/>
            <person name="Sedlacek I."/>
            <person name="Kralova S."/>
            <person name="Maslanova I."/>
            <person name="Busse H.-J."/>
            <person name="Stankova E."/>
            <person name="Vrbovska V."/>
            <person name="Kovarovic V."/>
            <person name="Bartak M."/>
            <person name="Svec P."/>
            <person name="Pantucek R."/>
        </authorList>
    </citation>
    <scope>NUCLEOTIDE SEQUENCE [LARGE SCALE GENOMIC DNA]</scope>
    <source>
        <strain evidence="2 3">CCM 8694</strain>
    </source>
</reference>
<accession>A0ABX0MRR4</accession>
<dbReference type="RefSeq" id="WP_167237178.1">
    <property type="nucleotide sequence ID" value="NZ_WHJF01000026.1"/>
</dbReference>